<dbReference type="EMBL" id="CM000882">
    <property type="protein sequence ID" value="KQJ96521.1"/>
    <property type="molecule type" value="Genomic_DNA"/>
</dbReference>
<proteinExistence type="predicted"/>
<reference evidence="2" key="2">
    <citation type="submission" date="2017-06" db="EMBL/GenBank/DDBJ databases">
        <title>WGS assembly of Brachypodium distachyon.</title>
        <authorList>
            <consortium name="The International Brachypodium Initiative"/>
            <person name="Lucas S."/>
            <person name="Harmon-Smith M."/>
            <person name="Lail K."/>
            <person name="Tice H."/>
            <person name="Grimwood J."/>
            <person name="Bruce D."/>
            <person name="Barry K."/>
            <person name="Shu S."/>
            <person name="Lindquist E."/>
            <person name="Wang M."/>
            <person name="Pitluck S."/>
            <person name="Vogel J.P."/>
            <person name="Garvin D.F."/>
            <person name="Mockler T.C."/>
            <person name="Schmutz J."/>
            <person name="Rokhsar D."/>
            <person name="Bevan M.W."/>
        </authorList>
    </citation>
    <scope>NUCLEOTIDE SEQUENCE</scope>
    <source>
        <strain evidence="2">Bd21</strain>
    </source>
</reference>
<gene>
    <name evidence="2" type="ORF">BRADI_3g24142v3</name>
</gene>
<evidence type="ECO:0000313" key="4">
    <source>
        <dbReference type="Proteomes" id="UP000008810"/>
    </source>
</evidence>
<evidence type="ECO:0000313" key="3">
    <source>
        <dbReference type="EnsemblPlants" id="KQJ96521"/>
    </source>
</evidence>
<feature type="region of interest" description="Disordered" evidence="1">
    <location>
        <begin position="92"/>
        <end position="112"/>
    </location>
</feature>
<protein>
    <submittedName>
        <fullName evidence="2 3">Uncharacterized protein</fullName>
    </submittedName>
</protein>
<keyword evidence="4" id="KW-1185">Reference proteome</keyword>
<evidence type="ECO:0000256" key="1">
    <source>
        <dbReference type="SAM" id="MobiDB-lite"/>
    </source>
</evidence>
<organism evidence="2">
    <name type="scientific">Brachypodium distachyon</name>
    <name type="common">Purple false brome</name>
    <name type="synonym">Trachynia distachya</name>
    <dbReference type="NCBI Taxonomy" id="15368"/>
    <lineage>
        <taxon>Eukaryota</taxon>
        <taxon>Viridiplantae</taxon>
        <taxon>Streptophyta</taxon>
        <taxon>Embryophyta</taxon>
        <taxon>Tracheophyta</taxon>
        <taxon>Spermatophyta</taxon>
        <taxon>Magnoliopsida</taxon>
        <taxon>Liliopsida</taxon>
        <taxon>Poales</taxon>
        <taxon>Poaceae</taxon>
        <taxon>BOP clade</taxon>
        <taxon>Pooideae</taxon>
        <taxon>Stipodae</taxon>
        <taxon>Brachypodieae</taxon>
        <taxon>Brachypodium</taxon>
    </lineage>
</organism>
<dbReference type="AlphaFoldDB" id="A0A0Q3Q4G3"/>
<sequence length="112" mass="12601">MRELNSIGTLKGKEENKGEAYTASTSRQRHPWIQGFWRKGRADAERPGNGAAAGNLAFHWKARRLGLAPSIARISRCSPGGRRAPRHQLRSMIGTEKIWRGEAQRMQQPRSP</sequence>
<dbReference type="Gramene" id="KQJ96521">
    <property type="protein sequence ID" value="KQJ96521"/>
    <property type="gene ID" value="BRADI_3g24142v3"/>
</dbReference>
<reference evidence="2 3" key="1">
    <citation type="journal article" date="2010" name="Nature">
        <title>Genome sequencing and analysis of the model grass Brachypodium distachyon.</title>
        <authorList>
            <consortium name="International Brachypodium Initiative"/>
        </authorList>
    </citation>
    <scope>NUCLEOTIDE SEQUENCE [LARGE SCALE GENOMIC DNA]</scope>
    <source>
        <strain evidence="2 3">Bd21</strain>
    </source>
</reference>
<dbReference type="EnsemblPlants" id="KQJ96521">
    <property type="protein sequence ID" value="KQJ96521"/>
    <property type="gene ID" value="BRADI_3g24142v3"/>
</dbReference>
<dbReference type="Proteomes" id="UP000008810">
    <property type="component" value="Chromosome 3"/>
</dbReference>
<reference evidence="3" key="3">
    <citation type="submission" date="2018-08" db="UniProtKB">
        <authorList>
            <consortium name="EnsemblPlants"/>
        </authorList>
    </citation>
    <scope>IDENTIFICATION</scope>
    <source>
        <strain evidence="3">cv. Bd21</strain>
    </source>
</reference>
<accession>A0A0Q3Q4G3</accession>
<evidence type="ECO:0000313" key="2">
    <source>
        <dbReference type="EMBL" id="KQJ96521.1"/>
    </source>
</evidence>
<dbReference type="InParanoid" id="A0A0Q3Q4G3"/>
<feature type="region of interest" description="Disordered" evidence="1">
    <location>
        <begin position="1"/>
        <end position="29"/>
    </location>
</feature>
<name>A0A0Q3Q4G3_BRADI</name>